<keyword evidence="3" id="KW-0472">Membrane</keyword>
<keyword evidence="3" id="KW-0812">Transmembrane</keyword>
<keyword evidence="3" id="KW-1133">Transmembrane helix</keyword>
<keyword evidence="6" id="KW-1185">Reference proteome</keyword>
<protein>
    <submittedName>
        <fullName evidence="5">Transcriptional regulator</fullName>
    </submittedName>
</protein>
<organism evidence="5 6">
    <name type="scientific">Candidatus Pantoea deserta</name>
    <dbReference type="NCBI Taxonomy" id="1869313"/>
    <lineage>
        <taxon>Bacteria</taxon>
        <taxon>Pseudomonadati</taxon>
        <taxon>Pseudomonadota</taxon>
        <taxon>Gammaproteobacteria</taxon>
        <taxon>Enterobacterales</taxon>
        <taxon>Erwiniaceae</taxon>
        <taxon>Pantoea</taxon>
    </lineage>
</organism>
<evidence type="ECO:0000259" key="4">
    <source>
        <dbReference type="PROSITE" id="PS51755"/>
    </source>
</evidence>
<dbReference type="OrthoDB" id="5801519at2"/>
<reference evidence="5 6" key="1">
    <citation type="submission" date="2018-11" db="EMBL/GenBank/DDBJ databases">
        <title>Whole genome sequencing of Pantoea sp. RIT388.</title>
        <authorList>
            <person name="Gan H.M."/>
            <person name="Hudson A.O."/>
        </authorList>
    </citation>
    <scope>NUCLEOTIDE SEQUENCE [LARGE SCALE GENOMIC DNA]</scope>
    <source>
        <strain evidence="5 6">RIT388</strain>
    </source>
</reference>
<sequence>MIYTIDEIITYNSDDCSLSHIPTQESLSLSISTGRLFERLLNSSGEILSRDTLLTEVWDNYGLRGSNSNLNQYLSILRRALAGFGCENLIITVPKLGIRLNTDIPIERLYVTPALVAEPEKAGKPALLITESVVEDEIKTASEPSGPDTSDKDKPVPSGYWLLLTLLFIALCSVTGWSYLNIHRGDEDFTPVTLNLEGGCQAVLMQGIEENEQPVLEKQLLQMLQENNQTCDADSRIYFDRNTSFSTRNYGRTILSSCKLNSQGHVISCNNFYYIDWRME</sequence>
<feature type="domain" description="OmpR/PhoB-type" evidence="4">
    <location>
        <begin position="1"/>
        <end position="102"/>
    </location>
</feature>
<dbReference type="SMART" id="SM00862">
    <property type="entry name" value="Trans_reg_C"/>
    <property type="match status" value="1"/>
</dbReference>
<keyword evidence="1 2" id="KW-0238">DNA-binding</keyword>
<dbReference type="AlphaFoldDB" id="A0A3N4NYY6"/>
<dbReference type="EMBL" id="RMVG01000006">
    <property type="protein sequence ID" value="RPE01255.1"/>
    <property type="molecule type" value="Genomic_DNA"/>
</dbReference>
<dbReference type="GO" id="GO:0000160">
    <property type="term" value="P:phosphorelay signal transduction system"/>
    <property type="evidence" value="ECO:0007669"/>
    <property type="project" value="InterPro"/>
</dbReference>
<gene>
    <name evidence="5" type="ORF">BBB56_10320</name>
</gene>
<feature type="DNA-binding region" description="OmpR/PhoB-type" evidence="2">
    <location>
        <begin position="1"/>
        <end position="102"/>
    </location>
</feature>
<dbReference type="CDD" id="cd00383">
    <property type="entry name" value="trans_reg_C"/>
    <property type="match status" value="1"/>
</dbReference>
<comment type="caution">
    <text evidence="5">The sequence shown here is derived from an EMBL/GenBank/DDBJ whole genome shotgun (WGS) entry which is preliminary data.</text>
</comment>
<dbReference type="Gene3D" id="1.10.10.10">
    <property type="entry name" value="Winged helix-like DNA-binding domain superfamily/Winged helix DNA-binding domain"/>
    <property type="match status" value="1"/>
</dbReference>
<dbReference type="SUPFAM" id="SSF46894">
    <property type="entry name" value="C-terminal effector domain of the bipartite response regulators"/>
    <property type="match status" value="1"/>
</dbReference>
<dbReference type="GO" id="GO:0003677">
    <property type="term" value="F:DNA binding"/>
    <property type="evidence" value="ECO:0007669"/>
    <property type="project" value="UniProtKB-UniRule"/>
</dbReference>
<dbReference type="PROSITE" id="PS51755">
    <property type="entry name" value="OMPR_PHOB"/>
    <property type="match status" value="1"/>
</dbReference>
<evidence type="ECO:0000256" key="2">
    <source>
        <dbReference type="PROSITE-ProRule" id="PRU01091"/>
    </source>
</evidence>
<proteinExistence type="predicted"/>
<evidence type="ECO:0000256" key="3">
    <source>
        <dbReference type="SAM" id="Phobius"/>
    </source>
</evidence>
<feature type="transmembrane region" description="Helical" evidence="3">
    <location>
        <begin position="160"/>
        <end position="180"/>
    </location>
</feature>
<dbReference type="Pfam" id="PF00486">
    <property type="entry name" value="Trans_reg_C"/>
    <property type="match status" value="1"/>
</dbReference>
<accession>A0A3N4NYY6</accession>
<dbReference type="InterPro" id="IPR001867">
    <property type="entry name" value="OmpR/PhoB-type_DNA-bd"/>
</dbReference>
<dbReference type="RefSeq" id="WP_123800862.1">
    <property type="nucleotide sequence ID" value="NZ_RMVG01000006.1"/>
</dbReference>
<evidence type="ECO:0000313" key="5">
    <source>
        <dbReference type="EMBL" id="RPE01255.1"/>
    </source>
</evidence>
<evidence type="ECO:0000256" key="1">
    <source>
        <dbReference type="ARBA" id="ARBA00023125"/>
    </source>
</evidence>
<dbReference type="InterPro" id="IPR016032">
    <property type="entry name" value="Sig_transdc_resp-reg_C-effctor"/>
</dbReference>
<dbReference type="Proteomes" id="UP000281332">
    <property type="component" value="Unassembled WGS sequence"/>
</dbReference>
<dbReference type="GO" id="GO:0006355">
    <property type="term" value="P:regulation of DNA-templated transcription"/>
    <property type="evidence" value="ECO:0007669"/>
    <property type="project" value="InterPro"/>
</dbReference>
<name>A0A3N4NYY6_9GAMM</name>
<evidence type="ECO:0000313" key="6">
    <source>
        <dbReference type="Proteomes" id="UP000281332"/>
    </source>
</evidence>
<dbReference type="InterPro" id="IPR036388">
    <property type="entry name" value="WH-like_DNA-bd_sf"/>
</dbReference>